<protein>
    <submittedName>
        <fullName evidence="1">Uncharacterized protein</fullName>
    </submittedName>
</protein>
<proteinExistence type="predicted"/>
<gene>
    <name evidence="1" type="ORF">DVH24_017115</name>
</gene>
<evidence type="ECO:0000313" key="1">
    <source>
        <dbReference type="EMBL" id="RXH86062.1"/>
    </source>
</evidence>
<evidence type="ECO:0000313" key="2">
    <source>
        <dbReference type="Proteomes" id="UP000290289"/>
    </source>
</evidence>
<dbReference type="EMBL" id="RDQH01000336">
    <property type="protein sequence ID" value="RXH86062.1"/>
    <property type="molecule type" value="Genomic_DNA"/>
</dbReference>
<keyword evidence="2" id="KW-1185">Reference proteome</keyword>
<dbReference type="AlphaFoldDB" id="A0A498IWA3"/>
<organism evidence="1 2">
    <name type="scientific">Malus domestica</name>
    <name type="common">Apple</name>
    <name type="synonym">Pyrus malus</name>
    <dbReference type="NCBI Taxonomy" id="3750"/>
    <lineage>
        <taxon>Eukaryota</taxon>
        <taxon>Viridiplantae</taxon>
        <taxon>Streptophyta</taxon>
        <taxon>Embryophyta</taxon>
        <taxon>Tracheophyta</taxon>
        <taxon>Spermatophyta</taxon>
        <taxon>Magnoliopsida</taxon>
        <taxon>eudicotyledons</taxon>
        <taxon>Gunneridae</taxon>
        <taxon>Pentapetalae</taxon>
        <taxon>rosids</taxon>
        <taxon>fabids</taxon>
        <taxon>Rosales</taxon>
        <taxon>Rosaceae</taxon>
        <taxon>Amygdaloideae</taxon>
        <taxon>Maleae</taxon>
        <taxon>Malus</taxon>
    </lineage>
</organism>
<reference evidence="1 2" key="1">
    <citation type="submission" date="2018-10" db="EMBL/GenBank/DDBJ databases">
        <title>A high-quality apple genome assembly.</title>
        <authorList>
            <person name="Hu J."/>
        </authorList>
    </citation>
    <scope>NUCLEOTIDE SEQUENCE [LARGE SCALE GENOMIC DNA]</scope>
    <source>
        <strain evidence="2">cv. HFTH1</strain>
        <tissue evidence="1">Young leaf</tissue>
    </source>
</reference>
<name>A0A498IWA3_MALDO</name>
<comment type="caution">
    <text evidence="1">The sequence shown here is derived from an EMBL/GenBank/DDBJ whole genome shotgun (WGS) entry which is preliminary data.</text>
</comment>
<dbReference type="Proteomes" id="UP000290289">
    <property type="component" value="Chromosome 10"/>
</dbReference>
<accession>A0A498IWA3</accession>
<sequence>MDFKKRYGILRVNERRDAKPSIVHMLVSIVHVNSSIETDFTVNSTSISTVLIHVSGLSN</sequence>